<sequence length="491" mass="54445">MGTPFVHNDSEDPQLRDRLYPPDASTSAPSLPDFQSFQPPPKPKYFFFQLTKLGIQFNDFLDGLFKSELRKRLFVTLAIMFVVRGGYYIPLPGFDRRFHSTAMDLASGSLSPLGDLSAEVPWNIFQLGVGPEISASIVISFLSNVIPYLKTLKEEGPDGNEALKQEMKRCADIIAVLQASFVAFTSRAHAIYYKDSPFSYYLWTVSLLLLGAKVLSWLSKQIGELGFGQGSSVIISLGILEGYRKFLHSVFVNLKARTLTLSQMGVWLGSVVIMTIGAAFLTQGVRKVPLAFYQLEEGVQGSTLHDVMQDQYVPILINPGGMQPIMVASIFLGVPKFVAGVTSNRFISALASLMDPIQHPVFFQTLTFAVIFLCNLVDISDNPTELSKWLNQIGARVPQIRPGRQTVQYLRYVQTSARFWGGMLVGILAIVSTQIDAYFRQTMLGGENIGFTSMLILVGSIVQARRSVAAYQQLPRLQRVLEKFKLQGAPA</sequence>
<dbReference type="PANTHER" id="PTHR10906">
    <property type="entry name" value="SECY/SEC61-ALPHA FAMILY MEMBER"/>
    <property type="match status" value="1"/>
</dbReference>
<evidence type="ECO:0000256" key="1">
    <source>
        <dbReference type="RuleBase" id="RU004349"/>
    </source>
</evidence>
<dbReference type="InterPro" id="IPR023201">
    <property type="entry name" value="SecY_dom_sf"/>
</dbReference>
<dbReference type="OMA" id="TIVTMWA"/>
<evidence type="ECO:0000256" key="2">
    <source>
        <dbReference type="SAM" id="MobiDB-lite"/>
    </source>
</evidence>
<evidence type="ECO:0000313" key="5">
    <source>
        <dbReference type="Proteomes" id="UP000054558"/>
    </source>
</evidence>
<dbReference type="AlphaFoldDB" id="A0A1Y1I6J0"/>
<protein>
    <submittedName>
        <fullName evidence="4">SecY protein transport family protein</fullName>
    </submittedName>
</protein>
<dbReference type="SUPFAM" id="SSF103491">
    <property type="entry name" value="Preprotein translocase SecY subunit"/>
    <property type="match status" value="1"/>
</dbReference>
<dbReference type="GO" id="GO:0008320">
    <property type="term" value="F:protein transmembrane transporter activity"/>
    <property type="evidence" value="ECO:0000318"/>
    <property type="project" value="GO_Central"/>
</dbReference>
<keyword evidence="5" id="KW-1185">Reference proteome</keyword>
<feature type="region of interest" description="Disordered" evidence="2">
    <location>
        <begin position="1"/>
        <end position="33"/>
    </location>
</feature>
<dbReference type="GO" id="GO:0072598">
    <property type="term" value="P:protein localization to chloroplast"/>
    <property type="evidence" value="ECO:0000318"/>
    <property type="project" value="GO_Central"/>
</dbReference>
<dbReference type="EMBL" id="DF237153">
    <property type="protein sequence ID" value="GAQ84751.1"/>
    <property type="molecule type" value="Genomic_DNA"/>
</dbReference>
<feature type="transmembrane region" description="Helical" evidence="3">
    <location>
        <begin position="419"/>
        <end position="439"/>
    </location>
</feature>
<accession>A0A1Y1I6J0</accession>
<keyword evidence="3" id="KW-0812">Transmembrane</keyword>
<feature type="transmembrane region" description="Helical" evidence="3">
    <location>
        <begin position="264"/>
        <end position="282"/>
    </location>
</feature>
<feature type="transmembrane region" description="Helical" evidence="3">
    <location>
        <begin position="198"/>
        <end position="218"/>
    </location>
</feature>
<dbReference type="STRING" id="105231.A0A1Y1I6J0"/>
<gene>
    <name evidence="4" type="ORF">KFL_002040100</name>
</gene>
<dbReference type="GO" id="GO:0009526">
    <property type="term" value="C:plastid envelope"/>
    <property type="evidence" value="ECO:0000318"/>
    <property type="project" value="GO_Central"/>
</dbReference>
<feature type="compositionally biased region" description="Basic and acidic residues" evidence="2">
    <location>
        <begin position="8"/>
        <end position="20"/>
    </location>
</feature>
<dbReference type="InterPro" id="IPR002208">
    <property type="entry name" value="SecY/SEC61-alpha"/>
</dbReference>
<dbReference type="OrthoDB" id="1903502at2759"/>
<evidence type="ECO:0000256" key="3">
    <source>
        <dbReference type="SAM" id="Phobius"/>
    </source>
</evidence>
<dbReference type="GO" id="GO:0006616">
    <property type="term" value="P:SRP-dependent cotranslational protein targeting to membrane, translocation"/>
    <property type="evidence" value="ECO:0000318"/>
    <property type="project" value="GO_Central"/>
</dbReference>
<proteinExistence type="inferred from homology"/>
<reference evidence="4 5" key="1">
    <citation type="journal article" date="2014" name="Nat. Commun.">
        <title>Klebsormidium flaccidum genome reveals primary factors for plant terrestrial adaptation.</title>
        <authorList>
            <person name="Hori K."/>
            <person name="Maruyama F."/>
            <person name="Fujisawa T."/>
            <person name="Togashi T."/>
            <person name="Yamamoto N."/>
            <person name="Seo M."/>
            <person name="Sato S."/>
            <person name="Yamada T."/>
            <person name="Mori H."/>
            <person name="Tajima N."/>
            <person name="Moriyama T."/>
            <person name="Ikeuchi M."/>
            <person name="Watanabe M."/>
            <person name="Wada H."/>
            <person name="Kobayashi K."/>
            <person name="Saito M."/>
            <person name="Masuda T."/>
            <person name="Sasaki-Sekimoto Y."/>
            <person name="Mashiguchi K."/>
            <person name="Awai K."/>
            <person name="Shimojima M."/>
            <person name="Masuda S."/>
            <person name="Iwai M."/>
            <person name="Nobusawa T."/>
            <person name="Narise T."/>
            <person name="Kondo S."/>
            <person name="Saito H."/>
            <person name="Sato R."/>
            <person name="Murakawa M."/>
            <person name="Ihara Y."/>
            <person name="Oshima-Yamada Y."/>
            <person name="Ohtaka K."/>
            <person name="Satoh M."/>
            <person name="Sonobe K."/>
            <person name="Ishii M."/>
            <person name="Ohtani R."/>
            <person name="Kanamori-Sato M."/>
            <person name="Honoki R."/>
            <person name="Miyazaki D."/>
            <person name="Mochizuki H."/>
            <person name="Umetsu J."/>
            <person name="Higashi K."/>
            <person name="Shibata D."/>
            <person name="Kamiya Y."/>
            <person name="Sato N."/>
            <person name="Nakamura Y."/>
            <person name="Tabata S."/>
            <person name="Ida S."/>
            <person name="Kurokawa K."/>
            <person name="Ohta H."/>
        </authorList>
    </citation>
    <scope>NUCLEOTIDE SEQUENCE [LARGE SCALE GENOMIC DNA]</scope>
    <source>
        <strain evidence="4 5">NIES-2285</strain>
    </source>
</reference>
<dbReference type="Proteomes" id="UP000054558">
    <property type="component" value="Unassembled WGS sequence"/>
</dbReference>
<comment type="similarity">
    <text evidence="1">Belongs to the SecY/SEC61-alpha family.</text>
</comment>
<feature type="transmembrane region" description="Helical" evidence="3">
    <location>
        <begin position="73"/>
        <end position="90"/>
    </location>
</feature>
<organism evidence="4 5">
    <name type="scientific">Klebsormidium nitens</name>
    <name type="common">Green alga</name>
    <name type="synonym">Ulothrix nitens</name>
    <dbReference type="NCBI Taxonomy" id="105231"/>
    <lineage>
        <taxon>Eukaryota</taxon>
        <taxon>Viridiplantae</taxon>
        <taxon>Streptophyta</taxon>
        <taxon>Klebsormidiophyceae</taxon>
        <taxon>Klebsormidiales</taxon>
        <taxon>Klebsormidiaceae</taxon>
        <taxon>Klebsormidium</taxon>
    </lineage>
</organism>
<dbReference type="PIRSF" id="PIRSF004557">
    <property type="entry name" value="SecY"/>
    <property type="match status" value="1"/>
</dbReference>
<keyword evidence="3" id="KW-1133">Transmembrane helix</keyword>
<name>A0A1Y1I6J0_KLENI</name>
<dbReference type="Pfam" id="PF00344">
    <property type="entry name" value="SecY"/>
    <property type="match status" value="1"/>
</dbReference>
<dbReference type="PRINTS" id="PR00303">
    <property type="entry name" value="SECYTRNLCASE"/>
</dbReference>
<keyword evidence="3" id="KW-0472">Membrane</keyword>
<dbReference type="GO" id="GO:0009658">
    <property type="term" value="P:chloroplast organization"/>
    <property type="evidence" value="ECO:0000318"/>
    <property type="project" value="GO_Central"/>
</dbReference>
<evidence type="ECO:0000313" key="4">
    <source>
        <dbReference type="EMBL" id="GAQ84751.1"/>
    </source>
</evidence>
<dbReference type="GO" id="GO:0016020">
    <property type="term" value="C:membrane"/>
    <property type="evidence" value="ECO:0007669"/>
    <property type="project" value="InterPro"/>
</dbReference>
<dbReference type="GO" id="GO:0010027">
    <property type="term" value="P:thylakoid membrane organization"/>
    <property type="evidence" value="ECO:0000318"/>
    <property type="project" value="GO_Central"/>
</dbReference>
<dbReference type="Gene3D" id="1.10.3370.10">
    <property type="entry name" value="SecY subunit domain"/>
    <property type="match status" value="1"/>
</dbReference>
<dbReference type="GO" id="GO:0005048">
    <property type="term" value="F:signal sequence binding"/>
    <property type="evidence" value="ECO:0000318"/>
    <property type="project" value="GO_Central"/>
</dbReference>